<dbReference type="Pfam" id="PF04909">
    <property type="entry name" value="Amidohydro_2"/>
    <property type="match status" value="1"/>
</dbReference>
<dbReference type="GO" id="GO:0019748">
    <property type="term" value="P:secondary metabolic process"/>
    <property type="evidence" value="ECO:0007669"/>
    <property type="project" value="TreeGrafter"/>
</dbReference>
<dbReference type="Proteomes" id="UP000584374">
    <property type="component" value="Unassembled WGS sequence"/>
</dbReference>
<proteinExistence type="predicted"/>
<evidence type="ECO:0000313" key="3">
    <source>
        <dbReference type="EMBL" id="MBB5158009.1"/>
    </source>
</evidence>
<dbReference type="RefSeq" id="WP_184729550.1">
    <property type="nucleotide sequence ID" value="NZ_JACHIW010000002.1"/>
</dbReference>
<dbReference type="SUPFAM" id="SSF51556">
    <property type="entry name" value="Metallo-dependent hydrolases"/>
    <property type="match status" value="1"/>
</dbReference>
<evidence type="ECO:0000259" key="2">
    <source>
        <dbReference type="Pfam" id="PF04909"/>
    </source>
</evidence>
<name>A0A840QH88_9PSEU</name>
<dbReference type="PANTHER" id="PTHR21240:SF28">
    <property type="entry name" value="ISO-OROTATE DECARBOXYLASE (EUROFUNG)"/>
    <property type="match status" value="1"/>
</dbReference>
<dbReference type="GO" id="GO:0016787">
    <property type="term" value="F:hydrolase activity"/>
    <property type="evidence" value="ECO:0007669"/>
    <property type="project" value="UniProtKB-KW"/>
</dbReference>
<dbReference type="EMBL" id="JACHIW010000002">
    <property type="protein sequence ID" value="MBB5158009.1"/>
    <property type="molecule type" value="Genomic_DNA"/>
</dbReference>
<organism evidence="3 4">
    <name type="scientific">Saccharopolyspora phatthalungensis</name>
    <dbReference type="NCBI Taxonomy" id="664693"/>
    <lineage>
        <taxon>Bacteria</taxon>
        <taxon>Bacillati</taxon>
        <taxon>Actinomycetota</taxon>
        <taxon>Actinomycetes</taxon>
        <taxon>Pseudonocardiales</taxon>
        <taxon>Pseudonocardiaceae</taxon>
        <taxon>Saccharopolyspora</taxon>
    </lineage>
</organism>
<comment type="caution">
    <text evidence="3">The sequence shown here is derived from an EMBL/GenBank/DDBJ whole genome shotgun (WGS) entry which is preliminary data.</text>
</comment>
<dbReference type="Gene3D" id="3.20.20.140">
    <property type="entry name" value="Metal-dependent hydrolases"/>
    <property type="match status" value="1"/>
</dbReference>
<feature type="domain" description="Amidohydrolase-related" evidence="2">
    <location>
        <begin position="11"/>
        <end position="307"/>
    </location>
</feature>
<reference evidence="3 4" key="1">
    <citation type="submission" date="2020-08" db="EMBL/GenBank/DDBJ databases">
        <title>Sequencing the genomes of 1000 actinobacteria strains.</title>
        <authorList>
            <person name="Klenk H.-P."/>
        </authorList>
    </citation>
    <scope>NUCLEOTIDE SEQUENCE [LARGE SCALE GENOMIC DNA]</scope>
    <source>
        <strain evidence="3 4">DSM 45584</strain>
    </source>
</reference>
<accession>A0A840QH88</accession>
<dbReference type="InterPro" id="IPR032466">
    <property type="entry name" value="Metal_Hydrolase"/>
</dbReference>
<evidence type="ECO:0000256" key="1">
    <source>
        <dbReference type="ARBA" id="ARBA00023239"/>
    </source>
</evidence>
<keyword evidence="1" id="KW-0456">Lyase</keyword>
<dbReference type="PANTHER" id="PTHR21240">
    <property type="entry name" value="2-AMINO-3-CARBOXYLMUCONATE-6-SEMIALDEHYDE DECARBOXYLASE"/>
    <property type="match status" value="1"/>
</dbReference>
<keyword evidence="3" id="KW-0378">Hydrolase</keyword>
<evidence type="ECO:0000313" key="4">
    <source>
        <dbReference type="Proteomes" id="UP000584374"/>
    </source>
</evidence>
<dbReference type="GO" id="GO:0016831">
    <property type="term" value="F:carboxy-lyase activity"/>
    <property type="evidence" value="ECO:0007669"/>
    <property type="project" value="InterPro"/>
</dbReference>
<dbReference type="InterPro" id="IPR032465">
    <property type="entry name" value="ACMSD"/>
</dbReference>
<dbReference type="GO" id="GO:0005737">
    <property type="term" value="C:cytoplasm"/>
    <property type="evidence" value="ECO:0007669"/>
    <property type="project" value="TreeGrafter"/>
</dbReference>
<sequence>MGETTEIAGRVDTHHHVVPPHYRQWLIERGLHTARPVPWSLGDTLRKLDEFAIRTAVLSTPTLGRWPAEHELAPQARRINEFTAEIVRDRPDRFGFFANLPLPDVAGTLAEIEVAYDEFGADGVLVPTNAYGRYLGDPDFEEVFAELDRRAAVVFTHPTAVGVPPAPGIPSYVADYLLDTVRTAIDLVRTGRTERFPNLKIILSHGGGFLPFAAHRLATAPGTWGDLTTAEVVARLRGFYFDTALTSSPVSLPSLLAFAEPGHVLFGTDWPFADQEIPYYTGFLDAHPMSDVDRAGIEHGNAEALLPRLQTTAAWGYRASRVAPGS</sequence>
<dbReference type="AlphaFoldDB" id="A0A840QH88"/>
<protein>
    <submittedName>
        <fullName evidence="3">Putative TIM-barrel fold metal-dependent hydrolase</fullName>
    </submittedName>
</protein>
<gene>
    <name evidence="3" type="ORF">BJ970_005608</name>
</gene>
<dbReference type="InterPro" id="IPR006680">
    <property type="entry name" value="Amidohydro-rel"/>
</dbReference>
<keyword evidence="4" id="KW-1185">Reference proteome</keyword>